<evidence type="ECO:0000256" key="1">
    <source>
        <dbReference type="ARBA" id="ARBA00004308"/>
    </source>
</evidence>
<dbReference type="InterPro" id="IPR002553">
    <property type="entry name" value="Clathrin/coatomer_adapt-like_N"/>
</dbReference>
<comment type="subcellular location">
    <subcellularLocation>
        <location evidence="1">Endomembrane system</location>
    </subcellularLocation>
</comment>
<keyword evidence="5" id="KW-0333">Golgi apparatus</keyword>
<accession>A0AAU9JBL9</accession>
<evidence type="ECO:0000256" key="3">
    <source>
        <dbReference type="ARBA" id="ARBA00022927"/>
    </source>
</evidence>
<comment type="subunit">
    <text evidence="5">Adaptor protein complex 4 (AP-4) is a heterotetramer composed of two large adaptins, a medium adaptin and a small adaptin.</text>
</comment>
<dbReference type="Gene3D" id="1.25.10.10">
    <property type="entry name" value="Leucine-rich Repeat Variant"/>
    <property type="match status" value="1"/>
</dbReference>
<dbReference type="SUPFAM" id="SSF48371">
    <property type="entry name" value="ARM repeat"/>
    <property type="match status" value="1"/>
</dbReference>
<evidence type="ECO:0000259" key="7">
    <source>
        <dbReference type="Pfam" id="PF01602"/>
    </source>
</evidence>
<keyword evidence="4 5" id="KW-0472">Membrane</keyword>
<name>A0AAU9JBL9_9CILI</name>
<dbReference type="InterPro" id="IPR011989">
    <property type="entry name" value="ARM-like"/>
</dbReference>
<comment type="similarity">
    <text evidence="5">Belongs to the adaptor complexes large subunit family.</text>
</comment>
<dbReference type="InterPro" id="IPR050840">
    <property type="entry name" value="Adaptor_Complx_Large_Subunit"/>
</dbReference>
<comment type="caution">
    <text evidence="8">The sequence shown here is derived from an EMBL/GenBank/DDBJ whole genome shotgun (WGS) entry which is preliminary data.</text>
</comment>
<dbReference type="Pfam" id="PF01602">
    <property type="entry name" value="Adaptin_N"/>
    <property type="match status" value="1"/>
</dbReference>
<evidence type="ECO:0000313" key="9">
    <source>
        <dbReference type="Proteomes" id="UP001162131"/>
    </source>
</evidence>
<feature type="compositionally biased region" description="Pro residues" evidence="6">
    <location>
        <begin position="745"/>
        <end position="764"/>
    </location>
</feature>
<sequence length="776" mass="88293">MSSGSHLSKELFDLVKSIGESRSKQEEDKIITQEVNLLKAKITEPSIPPKKMKEHLLRAIYIEMLGHDASFAYIHAINLAQSSSLIAKRIGYLTCSLCLSQESHLIILLVATLQRDLQSQNYLEVSAALTVICKLVNVGMMHAISDHVVRLLSHPNEIVRKKAVMVLTKFIKLNPSLIPDYNEHFRRALCDKDPSVMGSSLNAFWSLLQDEKIRPHYKDLISSFVVILKQIIDHRLPRDYDYHRMPAPWFQIQLLEILGMLGQDDQKASEQMYEILSEVMRRADDTGVNAGYAIVYQCLKTITQVYPNPALINSAALCISRFLTSENHNLKYTGITGLISIVKIDPTQASQHQMVVVDCLEDTDDTLKRKTLNLLFRMTNPNNVRVIIEKLMGFLRSTSFDSHLKEELVNQITDIAERFAPDSRWYLETMNGVFELSGEHVKPGIVNNLVRLIDEWRDDPESIRYTTEEYLAILERSTSVNDAMMQVAAWVLGEFAESLDSDQQSRVMTILCKALHWRFEDNLTKGWILTALQKLGRGVPSDDVRELVSKFSSSRNEDLQQRCYEFAGVCTKLTYPISFKENLGKEFDLTLNFLDDFVRQKLMEGARPYDPEKSRRGLSYLINKGREEYKVSEAFQAMKMDPYEAPKVESGRPYLVSTPGAPPLQEVSADREFKVTNRLWTNEGYTGKKGQAPVEQPRPNQGGISLQPSPSYAPGRAQPPKQKTQKEIEKERFAQSLFSGVGNEPAPPQPPQPVQRPDPRPQPQPQQKRINDLLEL</sequence>
<dbReference type="AlphaFoldDB" id="A0AAU9JBL9"/>
<reference evidence="8" key="1">
    <citation type="submission" date="2021-09" db="EMBL/GenBank/DDBJ databases">
        <authorList>
            <consortium name="AG Swart"/>
            <person name="Singh M."/>
            <person name="Singh A."/>
            <person name="Seah K."/>
            <person name="Emmerich C."/>
        </authorList>
    </citation>
    <scope>NUCLEOTIDE SEQUENCE</scope>
    <source>
        <strain evidence="8">ATCC30299</strain>
    </source>
</reference>
<evidence type="ECO:0000256" key="4">
    <source>
        <dbReference type="ARBA" id="ARBA00023136"/>
    </source>
</evidence>
<protein>
    <recommendedName>
        <fullName evidence="5">AP-4 complex subunit epsilon</fullName>
    </recommendedName>
</protein>
<dbReference type="GO" id="GO:0012505">
    <property type="term" value="C:endomembrane system"/>
    <property type="evidence" value="ECO:0007669"/>
    <property type="project" value="UniProtKB-SubCell"/>
</dbReference>
<dbReference type="GO" id="GO:0006886">
    <property type="term" value="P:intracellular protein transport"/>
    <property type="evidence" value="ECO:0007669"/>
    <property type="project" value="UniProtKB-UniRule"/>
</dbReference>
<evidence type="ECO:0000256" key="2">
    <source>
        <dbReference type="ARBA" id="ARBA00022448"/>
    </source>
</evidence>
<comment type="function">
    <text evidence="5">Subunit of novel type of clathrin- or non-clathrin-associated protein coat involved in targeting proteins from the trans-Golgi network (TGN) to the endosomal-lysosomal system.</text>
</comment>
<dbReference type="GO" id="GO:0030124">
    <property type="term" value="C:AP-4 adaptor complex"/>
    <property type="evidence" value="ECO:0007669"/>
    <property type="project" value="UniProtKB-UniRule"/>
</dbReference>
<dbReference type="PIRSF" id="PIRSF037097">
    <property type="entry name" value="AP4_complex_epsilon"/>
    <property type="match status" value="1"/>
</dbReference>
<evidence type="ECO:0000313" key="8">
    <source>
        <dbReference type="EMBL" id="CAG9322516.1"/>
    </source>
</evidence>
<dbReference type="GO" id="GO:0016192">
    <property type="term" value="P:vesicle-mediated transport"/>
    <property type="evidence" value="ECO:0007669"/>
    <property type="project" value="UniProtKB-UniRule"/>
</dbReference>
<dbReference type="Proteomes" id="UP001162131">
    <property type="component" value="Unassembled WGS sequence"/>
</dbReference>
<feature type="region of interest" description="Disordered" evidence="6">
    <location>
        <begin position="681"/>
        <end position="776"/>
    </location>
</feature>
<feature type="compositionally biased region" description="Polar residues" evidence="6">
    <location>
        <begin position="698"/>
        <end position="710"/>
    </location>
</feature>
<gene>
    <name evidence="8" type="ORF">BSTOLATCC_MIC31645</name>
</gene>
<dbReference type="EMBL" id="CAJZBQ010000032">
    <property type="protein sequence ID" value="CAG9322516.1"/>
    <property type="molecule type" value="Genomic_DNA"/>
</dbReference>
<dbReference type="InterPro" id="IPR017109">
    <property type="entry name" value="AP4_complex_esu"/>
</dbReference>
<evidence type="ECO:0000256" key="5">
    <source>
        <dbReference type="PIRNR" id="PIRNR037097"/>
    </source>
</evidence>
<organism evidence="8 9">
    <name type="scientific">Blepharisma stoltei</name>
    <dbReference type="NCBI Taxonomy" id="1481888"/>
    <lineage>
        <taxon>Eukaryota</taxon>
        <taxon>Sar</taxon>
        <taxon>Alveolata</taxon>
        <taxon>Ciliophora</taxon>
        <taxon>Postciliodesmatophora</taxon>
        <taxon>Heterotrichea</taxon>
        <taxon>Heterotrichida</taxon>
        <taxon>Blepharismidae</taxon>
        <taxon>Blepharisma</taxon>
    </lineage>
</organism>
<keyword evidence="9" id="KW-1185">Reference proteome</keyword>
<feature type="domain" description="Clathrin/coatomer adaptor adaptin-like N-terminal" evidence="7">
    <location>
        <begin position="27"/>
        <end position="567"/>
    </location>
</feature>
<keyword evidence="2 5" id="KW-0813">Transport</keyword>
<feature type="compositionally biased region" description="Basic and acidic residues" evidence="6">
    <location>
        <begin position="724"/>
        <end position="733"/>
    </location>
</feature>
<dbReference type="InterPro" id="IPR016024">
    <property type="entry name" value="ARM-type_fold"/>
</dbReference>
<keyword evidence="3 5" id="KW-0653">Protein transport</keyword>
<proteinExistence type="inferred from homology"/>
<dbReference type="PANTHER" id="PTHR22780">
    <property type="entry name" value="ADAPTIN, ALPHA/GAMMA/EPSILON"/>
    <property type="match status" value="1"/>
</dbReference>
<evidence type="ECO:0000256" key="6">
    <source>
        <dbReference type="SAM" id="MobiDB-lite"/>
    </source>
</evidence>